<dbReference type="EMBL" id="ML220113">
    <property type="protein sequence ID" value="TGZ83517.1"/>
    <property type="molecule type" value="Genomic_DNA"/>
</dbReference>
<dbReference type="Proteomes" id="UP000298138">
    <property type="component" value="Unassembled WGS sequence"/>
</dbReference>
<dbReference type="InParanoid" id="A0A4S2N323"/>
<feature type="region of interest" description="Disordered" evidence="1">
    <location>
        <begin position="56"/>
        <end position="122"/>
    </location>
</feature>
<sequence length="145" mass="16028">MYELYSCLHPINSFTGDGGMVIAKCMISTNMASYHRYQANNMKTWVDIRYLHSSIHPSSIKSNPPRSPSSVYTSPSPSPSPTSILHPPSDTMTAPKSRGFPPLRPTFHTSESSRTRVTTRVPPLTATRDDVVVVMGFSGLWSGRK</sequence>
<feature type="compositionally biased region" description="Low complexity" evidence="1">
    <location>
        <begin position="68"/>
        <end position="89"/>
    </location>
</feature>
<feature type="compositionally biased region" description="Low complexity" evidence="1">
    <location>
        <begin position="109"/>
        <end position="122"/>
    </location>
</feature>
<evidence type="ECO:0000313" key="2">
    <source>
        <dbReference type="EMBL" id="TGZ83517.1"/>
    </source>
</evidence>
<proteinExistence type="predicted"/>
<protein>
    <submittedName>
        <fullName evidence="2">Uncharacterized protein</fullName>
    </submittedName>
</protein>
<accession>A0A4S2N323</accession>
<organism evidence="2 3">
    <name type="scientific">Ascodesmis nigricans</name>
    <dbReference type="NCBI Taxonomy" id="341454"/>
    <lineage>
        <taxon>Eukaryota</taxon>
        <taxon>Fungi</taxon>
        <taxon>Dikarya</taxon>
        <taxon>Ascomycota</taxon>
        <taxon>Pezizomycotina</taxon>
        <taxon>Pezizomycetes</taxon>
        <taxon>Pezizales</taxon>
        <taxon>Ascodesmidaceae</taxon>
        <taxon>Ascodesmis</taxon>
    </lineage>
</organism>
<name>A0A4S2N323_9PEZI</name>
<dbReference type="AlphaFoldDB" id="A0A4S2N323"/>
<reference evidence="2 3" key="1">
    <citation type="submission" date="2019-04" db="EMBL/GenBank/DDBJ databases">
        <title>Comparative genomics and transcriptomics to analyze fruiting body development in filamentous ascomycetes.</title>
        <authorList>
            <consortium name="DOE Joint Genome Institute"/>
            <person name="Lutkenhaus R."/>
            <person name="Traeger S."/>
            <person name="Breuer J."/>
            <person name="Kuo A."/>
            <person name="Lipzen A."/>
            <person name="Pangilinan J."/>
            <person name="Dilworth D."/>
            <person name="Sandor L."/>
            <person name="Poggeler S."/>
            <person name="Barry K."/>
            <person name="Grigoriev I.V."/>
            <person name="Nowrousian M."/>
        </authorList>
    </citation>
    <scope>NUCLEOTIDE SEQUENCE [LARGE SCALE GENOMIC DNA]</scope>
    <source>
        <strain evidence="2 3">CBS 389.68</strain>
    </source>
</reference>
<evidence type="ECO:0000313" key="3">
    <source>
        <dbReference type="Proteomes" id="UP000298138"/>
    </source>
</evidence>
<gene>
    <name evidence="2" type="ORF">EX30DRAFT_83852</name>
</gene>
<evidence type="ECO:0000256" key="1">
    <source>
        <dbReference type="SAM" id="MobiDB-lite"/>
    </source>
</evidence>
<keyword evidence="3" id="KW-1185">Reference proteome</keyword>